<name>A0ABU6X8F8_9FABA</name>
<comment type="caution">
    <text evidence="1">The sequence shown here is derived from an EMBL/GenBank/DDBJ whole genome shotgun (WGS) entry which is preliminary data.</text>
</comment>
<reference evidence="1 2" key="1">
    <citation type="journal article" date="2023" name="Plants (Basel)">
        <title>Bridging the Gap: Combining Genomics and Transcriptomics Approaches to Understand Stylosanthes scabra, an Orphan Legume from the Brazilian Caatinga.</title>
        <authorList>
            <person name="Ferreira-Neto J.R.C."/>
            <person name="da Silva M.D."/>
            <person name="Binneck E."/>
            <person name="de Melo N.F."/>
            <person name="da Silva R.H."/>
            <person name="de Melo A.L.T.M."/>
            <person name="Pandolfi V."/>
            <person name="Bustamante F.O."/>
            <person name="Brasileiro-Vidal A.C."/>
            <person name="Benko-Iseppon A.M."/>
        </authorList>
    </citation>
    <scope>NUCLEOTIDE SEQUENCE [LARGE SCALE GENOMIC DNA]</scope>
    <source>
        <tissue evidence="1">Leaves</tissue>
    </source>
</reference>
<evidence type="ECO:0000313" key="2">
    <source>
        <dbReference type="Proteomes" id="UP001341840"/>
    </source>
</evidence>
<sequence length="109" mass="12202">MTLFPFTRNASCHITPSSHSKITSCPKPLELHAINSSLVSSPSSKQRELCQQKIDHGSGSFTAIVTIAIEYVYFRFIEIEKSMRKAKKNIGSKDGLETCKSGYFTKKQE</sequence>
<dbReference type="EMBL" id="JASCZI010211531">
    <property type="protein sequence ID" value="MED6193917.1"/>
    <property type="molecule type" value="Genomic_DNA"/>
</dbReference>
<keyword evidence="2" id="KW-1185">Reference proteome</keyword>
<accession>A0ABU6X8F8</accession>
<gene>
    <name evidence="1" type="ORF">PIB30_023582</name>
</gene>
<organism evidence="1 2">
    <name type="scientific">Stylosanthes scabra</name>
    <dbReference type="NCBI Taxonomy" id="79078"/>
    <lineage>
        <taxon>Eukaryota</taxon>
        <taxon>Viridiplantae</taxon>
        <taxon>Streptophyta</taxon>
        <taxon>Embryophyta</taxon>
        <taxon>Tracheophyta</taxon>
        <taxon>Spermatophyta</taxon>
        <taxon>Magnoliopsida</taxon>
        <taxon>eudicotyledons</taxon>
        <taxon>Gunneridae</taxon>
        <taxon>Pentapetalae</taxon>
        <taxon>rosids</taxon>
        <taxon>fabids</taxon>
        <taxon>Fabales</taxon>
        <taxon>Fabaceae</taxon>
        <taxon>Papilionoideae</taxon>
        <taxon>50 kb inversion clade</taxon>
        <taxon>dalbergioids sensu lato</taxon>
        <taxon>Dalbergieae</taxon>
        <taxon>Pterocarpus clade</taxon>
        <taxon>Stylosanthes</taxon>
    </lineage>
</organism>
<protein>
    <submittedName>
        <fullName evidence="1">Uncharacterized protein</fullName>
    </submittedName>
</protein>
<proteinExistence type="predicted"/>
<evidence type="ECO:0000313" key="1">
    <source>
        <dbReference type="EMBL" id="MED6193917.1"/>
    </source>
</evidence>
<dbReference type="Proteomes" id="UP001341840">
    <property type="component" value="Unassembled WGS sequence"/>
</dbReference>